<evidence type="ECO:0000313" key="3">
    <source>
        <dbReference type="Proteomes" id="UP001595803"/>
    </source>
</evidence>
<dbReference type="Pfam" id="PF20215">
    <property type="entry name" value="DUF6575"/>
    <property type="match status" value="1"/>
</dbReference>
<keyword evidence="3" id="KW-1185">Reference proteome</keyword>
<gene>
    <name evidence="2" type="ORF">ACFOSB_11615</name>
</gene>
<name>A0ABV7Z9Z3_9DEIO</name>
<dbReference type="RefSeq" id="WP_380102125.1">
    <property type="nucleotide sequence ID" value="NZ_JBHRZG010000011.1"/>
</dbReference>
<organism evidence="2 3">
    <name type="scientific">Deinococcus rufus</name>
    <dbReference type="NCBI Taxonomy" id="2136097"/>
    <lineage>
        <taxon>Bacteria</taxon>
        <taxon>Thermotogati</taxon>
        <taxon>Deinococcota</taxon>
        <taxon>Deinococci</taxon>
        <taxon>Deinococcales</taxon>
        <taxon>Deinococcaceae</taxon>
        <taxon>Deinococcus</taxon>
    </lineage>
</organism>
<accession>A0ABV7Z9Z3</accession>
<proteinExistence type="predicted"/>
<reference evidence="3" key="1">
    <citation type="journal article" date="2019" name="Int. J. Syst. Evol. Microbiol.">
        <title>The Global Catalogue of Microorganisms (GCM) 10K type strain sequencing project: providing services to taxonomists for standard genome sequencing and annotation.</title>
        <authorList>
            <consortium name="The Broad Institute Genomics Platform"/>
            <consortium name="The Broad Institute Genome Sequencing Center for Infectious Disease"/>
            <person name="Wu L."/>
            <person name="Ma J."/>
        </authorList>
    </citation>
    <scope>NUCLEOTIDE SEQUENCE [LARGE SCALE GENOMIC DNA]</scope>
    <source>
        <strain evidence="3">CCTCC AB 2017081</strain>
    </source>
</reference>
<evidence type="ECO:0000259" key="1">
    <source>
        <dbReference type="Pfam" id="PF20215"/>
    </source>
</evidence>
<protein>
    <submittedName>
        <fullName evidence="2">DUF6575 domain-containing protein</fullName>
    </submittedName>
</protein>
<dbReference type="Proteomes" id="UP001595803">
    <property type="component" value="Unassembled WGS sequence"/>
</dbReference>
<sequence>MTGTFTPAFGHLETVTVYITVNEPMLFSARNELGELFIVGYADMTENGEMWMIVRVSRGRLRQFEAGQIDIRDMFLQPELGSVTLVEYDDTHPDRPGLRYLLPSDPELLEYVASPGRKVPHVMPQPSAPAEVAVTLREYFSINRTRPAFWIASGIVRSSRGIGGSEEDITIDVPARSTLDLSGYHA</sequence>
<dbReference type="InterPro" id="IPR046482">
    <property type="entry name" value="DUF6575"/>
</dbReference>
<dbReference type="EMBL" id="JBHRZG010000011">
    <property type="protein sequence ID" value="MFC3833505.1"/>
    <property type="molecule type" value="Genomic_DNA"/>
</dbReference>
<feature type="domain" description="DUF6575" evidence="1">
    <location>
        <begin position="8"/>
        <end position="84"/>
    </location>
</feature>
<evidence type="ECO:0000313" key="2">
    <source>
        <dbReference type="EMBL" id="MFC3833505.1"/>
    </source>
</evidence>
<comment type="caution">
    <text evidence="2">The sequence shown here is derived from an EMBL/GenBank/DDBJ whole genome shotgun (WGS) entry which is preliminary data.</text>
</comment>